<comment type="caution">
    <text evidence="1">The sequence shown here is derived from an EMBL/GenBank/DDBJ whole genome shotgun (WGS) entry which is preliminary data.</text>
</comment>
<feature type="non-terminal residue" evidence="1">
    <location>
        <position position="111"/>
    </location>
</feature>
<dbReference type="Proteomes" id="UP000030003">
    <property type="component" value="Unassembled WGS sequence"/>
</dbReference>
<sequence length="111" mass="11306">MRFEQLIRKVEQAENAIEANERAAGADLRQLKASWKDLWTPGRIVLGGLGAGLLVGLADANRMASTGTGALRLMSMLASLSGLVAGTSAQSAAEEAGQAAEAVSTGAAPDP</sequence>
<dbReference type="RefSeq" id="WP_036139844.1">
    <property type="nucleotide sequence ID" value="NZ_AVBH01000361.1"/>
</dbReference>
<keyword evidence="2" id="KW-1185">Reference proteome</keyword>
<evidence type="ECO:0000313" key="2">
    <source>
        <dbReference type="Proteomes" id="UP000030003"/>
    </source>
</evidence>
<gene>
    <name evidence="1" type="ORF">N791_10705</name>
</gene>
<proteinExistence type="predicted"/>
<reference evidence="1 2" key="1">
    <citation type="submission" date="2013-08" db="EMBL/GenBank/DDBJ databases">
        <title>Genomic analysis of Lysobacter defluvii.</title>
        <authorList>
            <person name="Wang Q."/>
            <person name="Wang G."/>
        </authorList>
    </citation>
    <scope>NUCLEOTIDE SEQUENCE [LARGE SCALE GENOMIC DNA]</scope>
    <source>
        <strain evidence="1 2">IMMIB APB-9</strain>
    </source>
</reference>
<accession>A0A0A0M322</accession>
<protein>
    <recommendedName>
        <fullName evidence="3">Protein sip-5</fullName>
    </recommendedName>
</protein>
<organism evidence="1 2">
    <name type="scientific">Lysobacter defluvii IMMIB APB-9 = DSM 18482</name>
    <dbReference type="NCBI Taxonomy" id="1385515"/>
    <lineage>
        <taxon>Bacteria</taxon>
        <taxon>Pseudomonadati</taxon>
        <taxon>Pseudomonadota</taxon>
        <taxon>Gammaproteobacteria</taxon>
        <taxon>Lysobacterales</taxon>
        <taxon>Lysobacteraceae</taxon>
        <taxon>Novilysobacter</taxon>
    </lineage>
</organism>
<evidence type="ECO:0000313" key="1">
    <source>
        <dbReference type="EMBL" id="KGO97510.1"/>
    </source>
</evidence>
<dbReference type="AlphaFoldDB" id="A0A0A0M322"/>
<dbReference type="EMBL" id="AVBH01000361">
    <property type="protein sequence ID" value="KGO97510.1"/>
    <property type="molecule type" value="Genomic_DNA"/>
</dbReference>
<name>A0A0A0M322_9GAMM</name>
<dbReference type="STRING" id="1385515.GCA_000423325_01351"/>
<evidence type="ECO:0008006" key="3">
    <source>
        <dbReference type="Google" id="ProtNLM"/>
    </source>
</evidence>